<feature type="domain" description="HTH araC/xylS-type" evidence="4">
    <location>
        <begin position="157"/>
        <end position="255"/>
    </location>
</feature>
<evidence type="ECO:0000259" key="4">
    <source>
        <dbReference type="PROSITE" id="PS01124"/>
    </source>
</evidence>
<name>A0ABT7NKB1_9SPHI</name>
<keyword evidence="2" id="KW-0238">DNA-binding</keyword>
<dbReference type="InterPro" id="IPR020449">
    <property type="entry name" value="Tscrpt_reg_AraC-type_HTH"/>
</dbReference>
<organism evidence="5 6">
    <name type="scientific">Sphingobacterium hotanense</name>
    <dbReference type="NCBI Taxonomy" id="649196"/>
    <lineage>
        <taxon>Bacteria</taxon>
        <taxon>Pseudomonadati</taxon>
        <taxon>Bacteroidota</taxon>
        <taxon>Sphingobacteriia</taxon>
        <taxon>Sphingobacteriales</taxon>
        <taxon>Sphingobacteriaceae</taxon>
        <taxon>Sphingobacterium</taxon>
    </lineage>
</organism>
<dbReference type="Proteomes" id="UP001170954">
    <property type="component" value="Unassembled WGS sequence"/>
</dbReference>
<evidence type="ECO:0000256" key="2">
    <source>
        <dbReference type="ARBA" id="ARBA00023125"/>
    </source>
</evidence>
<reference evidence="5" key="2">
    <citation type="journal article" date="2022" name="Sci. Total Environ.">
        <title>Prevalence, transmission, and molecular epidemiology of tet(X)-positive bacteria among humans, animals, and environmental niches in China: An epidemiological, and genomic-based study.</title>
        <authorList>
            <person name="Dong N."/>
            <person name="Zeng Y."/>
            <person name="Cai C."/>
            <person name="Sun C."/>
            <person name="Lu J."/>
            <person name="Liu C."/>
            <person name="Zhou H."/>
            <person name="Sun Q."/>
            <person name="Shu L."/>
            <person name="Wang H."/>
            <person name="Wang Y."/>
            <person name="Wang S."/>
            <person name="Wu C."/>
            <person name="Chan E.W."/>
            <person name="Chen G."/>
            <person name="Shen Z."/>
            <person name="Chen S."/>
            <person name="Zhang R."/>
        </authorList>
    </citation>
    <scope>NUCLEOTIDE SEQUENCE</scope>
    <source>
        <strain evidence="5">R1692</strain>
    </source>
</reference>
<dbReference type="PANTHER" id="PTHR43280:SF2">
    <property type="entry name" value="HTH-TYPE TRANSCRIPTIONAL REGULATOR EXSA"/>
    <property type="match status" value="1"/>
</dbReference>
<dbReference type="InterPro" id="IPR003313">
    <property type="entry name" value="AraC-bd"/>
</dbReference>
<dbReference type="Pfam" id="PF02311">
    <property type="entry name" value="AraC_binding"/>
    <property type="match status" value="1"/>
</dbReference>
<dbReference type="PRINTS" id="PR00032">
    <property type="entry name" value="HTHARAC"/>
</dbReference>
<keyword evidence="1" id="KW-0805">Transcription regulation</keyword>
<dbReference type="SUPFAM" id="SSF46689">
    <property type="entry name" value="Homeodomain-like"/>
    <property type="match status" value="1"/>
</dbReference>
<keyword evidence="3" id="KW-0804">Transcription</keyword>
<dbReference type="Pfam" id="PF12833">
    <property type="entry name" value="HTH_18"/>
    <property type="match status" value="1"/>
</dbReference>
<dbReference type="InterPro" id="IPR018060">
    <property type="entry name" value="HTH_AraC"/>
</dbReference>
<dbReference type="SUPFAM" id="SSF51215">
    <property type="entry name" value="Regulatory protein AraC"/>
    <property type="match status" value="1"/>
</dbReference>
<sequence>MQSYSLYDIIPHTKQSVGYFVGIFENTPDPNIDWPLRHDFYSLVWFTKGDGINVIDFNEYEISANRIFTINPTQIHNWKYSTDTCGYFLLIDAPNAKQLNIDFTNPFIDLKAEDIRFMDEIFKRMLSGNNQLSAIAYLLSLLQTSKNDVRKSDTTISELKKLISENIDKNLSINQYAEELNSSDQLLNQLCKHETGMSAKQLQLQLKITEAKRLLLYSFFNTSEIAFRLGFEDSSYFSRIFKKKTNFTPSHFGKST</sequence>
<dbReference type="EMBL" id="JACAGK010000010">
    <property type="protein sequence ID" value="MDM1047664.1"/>
    <property type="molecule type" value="Genomic_DNA"/>
</dbReference>
<gene>
    <name evidence="5" type="ORF">HX018_05335</name>
</gene>
<proteinExistence type="predicted"/>
<reference evidence="5" key="1">
    <citation type="submission" date="2020-06" db="EMBL/GenBank/DDBJ databases">
        <authorList>
            <person name="Dong N."/>
        </authorList>
    </citation>
    <scope>NUCLEOTIDE SEQUENCE</scope>
    <source>
        <strain evidence="5">R1692</strain>
    </source>
</reference>
<dbReference type="SMART" id="SM00342">
    <property type="entry name" value="HTH_ARAC"/>
    <property type="match status" value="1"/>
</dbReference>
<comment type="caution">
    <text evidence="5">The sequence shown here is derived from an EMBL/GenBank/DDBJ whole genome shotgun (WGS) entry which is preliminary data.</text>
</comment>
<accession>A0ABT7NKB1</accession>
<dbReference type="InterPro" id="IPR037923">
    <property type="entry name" value="HTH-like"/>
</dbReference>
<dbReference type="PANTHER" id="PTHR43280">
    <property type="entry name" value="ARAC-FAMILY TRANSCRIPTIONAL REGULATOR"/>
    <property type="match status" value="1"/>
</dbReference>
<dbReference type="RefSeq" id="WP_286650692.1">
    <property type="nucleotide sequence ID" value="NZ_JACAGK010000010.1"/>
</dbReference>
<evidence type="ECO:0000313" key="6">
    <source>
        <dbReference type="Proteomes" id="UP001170954"/>
    </source>
</evidence>
<evidence type="ECO:0000313" key="5">
    <source>
        <dbReference type="EMBL" id="MDM1047664.1"/>
    </source>
</evidence>
<dbReference type="Gene3D" id="1.10.10.60">
    <property type="entry name" value="Homeodomain-like"/>
    <property type="match status" value="1"/>
</dbReference>
<dbReference type="InterPro" id="IPR009057">
    <property type="entry name" value="Homeodomain-like_sf"/>
</dbReference>
<evidence type="ECO:0000256" key="3">
    <source>
        <dbReference type="ARBA" id="ARBA00023163"/>
    </source>
</evidence>
<dbReference type="PROSITE" id="PS01124">
    <property type="entry name" value="HTH_ARAC_FAMILY_2"/>
    <property type="match status" value="1"/>
</dbReference>
<evidence type="ECO:0000256" key="1">
    <source>
        <dbReference type="ARBA" id="ARBA00023015"/>
    </source>
</evidence>
<protein>
    <submittedName>
        <fullName evidence="5">Helix-turn-helix transcriptional regulator</fullName>
    </submittedName>
</protein>
<keyword evidence="6" id="KW-1185">Reference proteome</keyword>